<dbReference type="InterPro" id="IPR039653">
    <property type="entry name" value="Prenyltransferase"/>
</dbReference>
<evidence type="ECO:0000313" key="14">
    <source>
        <dbReference type="EMBL" id="ASJ76561.1"/>
    </source>
</evidence>
<keyword evidence="11 12" id="KW-0472">Membrane</keyword>
<keyword evidence="10 12" id="KW-1133">Transmembrane helix</keyword>
<keyword evidence="8 12" id="KW-0812">Transmembrane</keyword>
<comment type="function">
    <text evidence="12">Catalyzes the prenylation of para-hydroxybenzoate (PHB) with an all-trans polyprenyl group. Mediates the second step in the final reaction sequence of ubiquinone-8 (UQ-8) biosynthesis, which is the condensation of the polyisoprenoid side chain with PHB, generating the first membrane-bound Q intermediate 3-octaprenyl-4-hydroxybenzoate.</text>
</comment>
<evidence type="ECO:0000256" key="5">
    <source>
        <dbReference type="ARBA" id="ARBA00022519"/>
    </source>
</evidence>
<dbReference type="InterPro" id="IPR006370">
    <property type="entry name" value="HB_polyprenyltransferase-like"/>
</dbReference>
<evidence type="ECO:0000256" key="8">
    <source>
        <dbReference type="ARBA" id="ARBA00022692"/>
    </source>
</evidence>
<evidence type="ECO:0000256" key="9">
    <source>
        <dbReference type="ARBA" id="ARBA00022842"/>
    </source>
</evidence>
<keyword evidence="5 12" id="KW-0997">Cell inner membrane</keyword>
<feature type="transmembrane region" description="Helical" evidence="12">
    <location>
        <begin position="269"/>
        <end position="289"/>
    </location>
</feature>
<dbReference type="InterPro" id="IPR000537">
    <property type="entry name" value="UbiA_prenyltransferase"/>
</dbReference>
<protein>
    <recommendedName>
        <fullName evidence="12 13">4-hydroxybenzoate octaprenyltransferase</fullName>
        <ecNumber evidence="12 13">2.5.1.39</ecNumber>
    </recommendedName>
    <alternativeName>
        <fullName evidence="12">4-HB polyprenyltransferase</fullName>
    </alternativeName>
</protein>
<dbReference type="PANTHER" id="PTHR11048">
    <property type="entry name" value="PRENYLTRANSFERASES"/>
    <property type="match status" value="1"/>
</dbReference>
<organism evidence="14 15">
    <name type="scientific">Granulosicoccus antarcticus IMCC3135</name>
    <dbReference type="NCBI Taxonomy" id="1192854"/>
    <lineage>
        <taxon>Bacteria</taxon>
        <taxon>Pseudomonadati</taxon>
        <taxon>Pseudomonadota</taxon>
        <taxon>Gammaproteobacteria</taxon>
        <taxon>Chromatiales</taxon>
        <taxon>Granulosicoccaceae</taxon>
        <taxon>Granulosicoccus</taxon>
    </lineage>
</organism>
<evidence type="ECO:0000256" key="4">
    <source>
        <dbReference type="ARBA" id="ARBA00022475"/>
    </source>
</evidence>
<name>A0A2Z2P1W9_9GAMM</name>
<evidence type="ECO:0000256" key="3">
    <source>
        <dbReference type="ARBA" id="ARBA00005985"/>
    </source>
</evidence>
<keyword evidence="6 12" id="KW-0808">Transferase</keyword>
<evidence type="ECO:0000313" key="15">
    <source>
        <dbReference type="Proteomes" id="UP000250079"/>
    </source>
</evidence>
<comment type="subcellular location">
    <subcellularLocation>
        <location evidence="12">Cell inner membrane</location>
        <topology evidence="12">Multi-pass membrane protein</topology>
    </subcellularLocation>
    <subcellularLocation>
        <location evidence="2">Membrane</location>
        <topology evidence="2">Multi-pass membrane protein</topology>
    </subcellularLocation>
</comment>
<reference evidence="14 15" key="1">
    <citation type="submission" date="2016-12" db="EMBL/GenBank/DDBJ databases">
        <authorList>
            <person name="Song W.-J."/>
            <person name="Kurnit D.M."/>
        </authorList>
    </citation>
    <scope>NUCLEOTIDE SEQUENCE [LARGE SCALE GENOMIC DNA]</scope>
    <source>
        <strain evidence="14 15">IMCC3135</strain>
    </source>
</reference>
<dbReference type="InterPro" id="IPR030470">
    <property type="entry name" value="UbiA_prenylTrfase_CS"/>
</dbReference>
<dbReference type="FunFam" id="1.20.120.1780:FF:000001">
    <property type="entry name" value="4-hydroxybenzoate octaprenyltransferase"/>
    <property type="match status" value="1"/>
</dbReference>
<keyword evidence="15" id="KW-1185">Reference proteome</keyword>
<evidence type="ECO:0000256" key="1">
    <source>
        <dbReference type="ARBA" id="ARBA00001946"/>
    </source>
</evidence>
<dbReference type="Proteomes" id="UP000250079">
    <property type="component" value="Chromosome"/>
</dbReference>
<dbReference type="EC" id="2.5.1.39" evidence="12 13"/>
<keyword evidence="7 12" id="KW-0831">Ubiquinone biosynthesis</keyword>
<feature type="transmembrane region" description="Helical" evidence="12">
    <location>
        <begin position="173"/>
        <end position="190"/>
    </location>
</feature>
<gene>
    <name evidence="12 14" type="primary">ubiA</name>
    <name evidence="14" type="ORF">IMCC3135_32580</name>
</gene>
<sequence>MIAFIGPERESGHTGCNQATIPRLKLDRSCVAVNITEVGQKLPHFVALTRLNRPIGIYLLMWPMLWALWFAAKGVPRLDVLFIFIVGTVLTRSAGCAINDYADRDIDGHVARTHQRPLATGALTAKEALLATGVLLLTAFILVLFTNALTIKLSLIAAALAIAYPFAKRHTHWPQVVLGAAFGFAIPMAYAAQTNQVPPQAWWLFISAVLWAVAYDTLYAMADREDDLKIGVKSTAILFGRFDLIIVVALQLIVLCILALIGLQAGRGMFYFIALALSCGFIVYQQSLVRERDPARCVQAFLNNNWLGMTVFIGLALDYALHP</sequence>
<comment type="catalytic activity">
    <reaction evidence="12">
        <text>all-trans-octaprenyl diphosphate + 4-hydroxybenzoate = 4-hydroxy-3-(all-trans-octaprenyl)benzoate + diphosphate</text>
        <dbReference type="Rhea" id="RHEA:27782"/>
        <dbReference type="ChEBI" id="CHEBI:1617"/>
        <dbReference type="ChEBI" id="CHEBI:17879"/>
        <dbReference type="ChEBI" id="CHEBI:33019"/>
        <dbReference type="ChEBI" id="CHEBI:57711"/>
        <dbReference type="EC" id="2.5.1.39"/>
    </reaction>
</comment>
<dbReference type="InterPro" id="IPR044878">
    <property type="entry name" value="UbiA_sf"/>
</dbReference>
<feature type="transmembrane region" description="Helical" evidence="12">
    <location>
        <begin position="55"/>
        <end position="72"/>
    </location>
</feature>
<feature type="transmembrane region" description="Helical" evidence="12">
    <location>
        <begin position="242"/>
        <end position="263"/>
    </location>
</feature>
<comment type="cofactor">
    <cofactor evidence="1 12">
        <name>Mg(2+)</name>
        <dbReference type="ChEBI" id="CHEBI:18420"/>
    </cofactor>
</comment>
<keyword evidence="4 12" id="KW-1003">Cell membrane</keyword>
<evidence type="ECO:0000256" key="13">
    <source>
        <dbReference type="NCBIfam" id="TIGR01474"/>
    </source>
</evidence>
<dbReference type="PROSITE" id="PS00943">
    <property type="entry name" value="UBIA"/>
    <property type="match status" value="1"/>
</dbReference>
<dbReference type="GO" id="GO:0006744">
    <property type="term" value="P:ubiquinone biosynthetic process"/>
    <property type="evidence" value="ECO:0007669"/>
    <property type="project" value="UniProtKB-UniRule"/>
</dbReference>
<dbReference type="CDD" id="cd13959">
    <property type="entry name" value="PT_UbiA_COQ2"/>
    <property type="match status" value="1"/>
</dbReference>
<dbReference type="KEGG" id="gai:IMCC3135_32580"/>
<dbReference type="GO" id="GO:0008412">
    <property type="term" value="F:4-hydroxybenzoate polyprenyltransferase activity"/>
    <property type="evidence" value="ECO:0007669"/>
    <property type="project" value="UniProtKB-UniRule"/>
</dbReference>
<dbReference type="HAMAP" id="MF_01635">
    <property type="entry name" value="UbiA"/>
    <property type="match status" value="1"/>
</dbReference>
<dbReference type="Gene3D" id="1.10.357.140">
    <property type="entry name" value="UbiA prenyltransferase"/>
    <property type="match status" value="1"/>
</dbReference>
<feature type="transmembrane region" description="Helical" evidence="12">
    <location>
        <begin position="301"/>
        <end position="321"/>
    </location>
</feature>
<evidence type="ECO:0000256" key="11">
    <source>
        <dbReference type="ARBA" id="ARBA00023136"/>
    </source>
</evidence>
<comment type="similarity">
    <text evidence="3 12">Belongs to the UbiA prenyltransferase family.</text>
</comment>
<dbReference type="Pfam" id="PF01040">
    <property type="entry name" value="UbiA"/>
    <property type="match status" value="1"/>
</dbReference>
<feature type="transmembrane region" description="Helical" evidence="12">
    <location>
        <begin position="202"/>
        <end position="221"/>
    </location>
</feature>
<feature type="transmembrane region" description="Helical" evidence="12">
    <location>
        <begin position="123"/>
        <end position="143"/>
    </location>
</feature>
<proteinExistence type="inferred from homology"/>
<accession>A0A2Z2P1W9</accession>
<dbReference type="GO" id="GO:0005886">
    <property type="term" value="C:plasma membrane"/>
    <property type="evidence" value="ECO:0007669"/>
    <property type="project" value="UniProtKB-SubCell"/>
</dbReference>
<dbReference type="EMBL" id="CP018632">
    <property type="protein sequence ID" value="ASJ76561.1"/>
    <property type="molecule type" value="Genomic_DNA"/>
</dbReference>
<dbReference type="FunFam" id="1.10.357.140:FF:000002">
    <property type="entry name" value="4-hydroxybenzoate octaprenyltransferase"/>
    <property type="match status" value="1"/>
</dbReference>
<dbReference type="NCBIfam" id="TIGR01474">
    <property type="entry name" value="ubiA_proteo"/>
    <property type="match status" value="1"/>
</dbReference>
<dbReference type="PANTHER" id="PTHR11048:SF28">
    <property type="entry name" value="4-HYDROXYBENZOATE POLYPRENYLTRANSFERASE, MITOCHONDRIAL"/>
    <property type="match status" value="1"/>
</dbReference>
<evidence type="ECO:0000256" key="12">
    <source>
        <dbReference type="HAMAP-Rule" id="MF_01635"/>
    </source>
</evidence>
<dbReference type="Gene3D" id="1.20.120.1780">
    <property type="entry name" value="UbiA prenyltransferase"/>
    <property type="match status" value="1"/>
</dbReference>
<dbReference type="UniPathway" id="UPA00232"/>
<dbReference type="AlphaFoldDB" id="A0A2Z2P1W9"/>
<evidence type="ECO:0000256" key="2">
    <source>
        <dbReference type="ARBA" id="ARBA00004141"/>
    </source>
</evidence>
<evidence type="ECO:0000256" key="6">
    <source>
        <dbReference type="ARBA" id="ARBA00022679"/>
    </source>
</evidence>
<evidence type="ECO:0000256" key="7">
    <source>
        <dbReference type="ARBA" id="ARBA00022688"/>
    </source>
</evidence>
<comment type="pathway">
    <text evidence="12">Cofactor biosynthesis; ubiquinone biosynthesis.</text>
</comment>
<evidence type="ECO:0000256" key="10">
    <source>
        <dbReference type="ARBA" id="ARBA00022989"/>
    </source>
</evidence>
<keyword evidence="9 12" id="KW-0460">Magnesium</keyword>
<dbReference type="OrthoDB" id="9782418at2"/>